<feature type="transmembrane region" description="Helical" evidence="2">
    <location>
        <begin position="638"/>
        <end position="656"/>
    </location>
</feature>
<feature type="compositionally biased region" description="Basic and acidic residues" evidence="1">
    <location>
        <begin position="569"/>
        <end position="604"/>
    </location>
</feature>
<proteinExistence type="predicted"/>
<evidence type="ECO:0000313" key="3">
    <source>
        <dbReference type="EMBL" id="KAK2961418.1"/>
    </source>
</evidence>
<organism evidence="3 4">
    <name type="scientific">Blattamonas nauphoetae</name>
    <dbReference type="NCBI Taxonomy" id="2049346"/>
    <lineage>
        <taxon>Eukaryota</taxon>
        <taxon>Metamonada</taxon>
        <taxon>Preaxostyla</taxon>
        <taxon>Oxymonadida</taxon>
        <taxon>Blattamonas</taxon>
    </lineage>
</organism>
<keyword evidence="4" id="KW-1185">Reference proteome</keyword>
<reference evidence="3 4" key="1">
    <citation type="journal article" date="2022" name="bioRxiv">
        <title>Genomics of Preaxostyla Flagellates Illuminates Evolutionary Transitions and the Path Towards Mitochondrial Loss.</title>
        <authorList>
            <person name="Novak L.V.F."/>
            <person name="Treitli S.C."/>
            <person name="Pyrih J."/>
            <person name="Halakuc P."/>
            <person name="Pipaliya S.V."/>
            <person name="Vacek V."/>
            <person name="Brzon O."/>
            <person name="Soukal P."/>
            <person name="Eme L."/>
            <person name="Dacks J.B."/>
            <person name="Karnkowska A."/>
            <person name="Elias M."/>
            <person name="Hampl V."/>
        </authorList>
    </citation>
    <scope>NUCLEOTIDE SEQUENCE [LARGE SCALE GENOMIC DNA]</scope>
    <source>
        <strain evidence="3">NAU3</strain>
        <tissue evidence="3">Gut</tissue>
    </source>
</reference>
<dbReference type="Proteomes" id="UP001281761">
    <property type="component" value="Unassembled WGS sequence"/>
</dbReference>
<feature type="compositionally biased region" description="Basic and acidic residues" evidence="1">
    <location>
        <begin position="305"/>
        <end position="319"/>
    </location>
</feature>
<dbReference type="EMBL" id="JARBJD010000016">
    <property type="protein sequence ID" value="KAK2961418.1"/>
    <property type="molecule type" value="Genomic_DNA"/>
</dbReference>
<accession>A0ABQ9YCK5</accession>
<gene>
    <name evidence="3" type="ORF">BLNAU_3539</name>
</gene>
<feature type="region of interest" description="Disordered" evidence="1">
    <location>
        <begin position="427"/>
        <end position="607"/>
    </location>
</feature>
<protein>
    <submittedName>
        <fullName evidence="3">Uncharacterized protein</fullName>
    </submittedName>
</protein>
<evidence type="ECO:0000256" key="1">
    <source>
        <dbReference type="SAM" id="MobiDB-lite"/>
    </source>
</evidence>
<comment type="caution">
    <text evidence="3">The sequence shown here is derived from an EMBL/GenBank/DDBJ whole genome shotgun (WGS) entry which is preliminary data.</text>
</comment>
<feature type="compositionally biased region" description="Polar residues" evidence="1">
    <location>
        <begin position="197"/>
        <end position="220"/>
    </location>
</feature>
<feature type="region of interest" description="Disordered" evidence="1">
    <location>
        <begin position="350"/>
        <end position="414"/>
    </location>
</feature>
<evidence type="ECO:0000313" key="4">
    <source>
        <dbReference type="Proteomes" id="UP001281761"/>
    </source>
</evidence>
<keyword evidence="2" id="KW-0812">Transmembrane</keyword>
<feature type="region of interest" description="Disordered" evidence="1">
    <location>
        <begin position="269"/>
        <end position="336"/>
    </location>
</feature>
<keyword evidence="2" id="KW-0472">Membrane</keyword>
<evidence type="ECO:0000256" key="2">
    <source>
        <dbReference type="SAM" id="Phobius"/>
    </source>
</evidence>
<feature type="compositionally biased region" description="Low complexity" evidence="1">
    <location>
        <begin position="182"/>
        <end position="196"/>
    </location>
</feature>
<name>A0ABQ9YCK5_9EUKA</name>
<sequence length="657" mass="76874">MRQTLSLDSDVFHTDPVHLANKFDEIDESPLPLSRSLKENIRMNEESHHVLTSADKDDDSFLASPSFMSPKQSNSPSRRQKMSRSQDISDFSSHSNADQLRLSPLSTRLVKQTQQPLPKSNSISGLPKSPRILISPRSSGYSSNFPLVSPKAKFHSQPRIGVSHSTDFESSKFEHNNNLRLSPRSTRRSTASTISSPFTTRTHTNRSSHLSNTGLSMRSSQLDARSVHMFIENAMEENKTRVPDHSSLKDDHHVLQAETDIIRDGMRKLRRKQGRGDDGELVLSATDDEDDNDDGLSSTDVVSDESQRQSRGEEDREEKNETEDWNPRVIIESIPIVGDNDRFETVLIEKKRKKKAQHEPTPEAEKERIKIEDKKREDKRRRDEERRAKEEEMIRLMDERKKREEKEREEERVQKLQLIELEKQKLKKEEERKRREEEMEREEAEKREAQQKAEQERVKMIEERTRREKEEEEDQKQKQREAEERRLKEEEDERERQQHEERRKEDEQKREKEEKDTADQKNRESTGKRKLPNTQNASPTSSPVSTSSSVLPQNDKKSKRTVRQIRASVFEKHQEEKRINEQKKEEESKQREGQPSPERIEQKESVVAPLPLAQNTTTESHGMDVTRHFISNSHRLELILFFILLLIVLILVFFSAL</sequence>
<feature type="compositionally biased region" description="Low complexity" evidence="1">
    <location>
        <begin position="538"/>
        <end position="550"/>
    </location>
</feature>
<feature type="region of interest" description="Disordered" evidence="1">
    <location>
        <begin position="179"/>
        <end position="220"/>
    </location>
</feature>
<feature type="compositionally biased region" description="Basic and acidic residues" evidence="1">
    <location>
        <begin position="357"/>
        <end position="414"/>
    </location>
</feature>
<keyword evidence="2" id="KW-1133">Transmembrane helix</keyword>
<feature type="region of interest" description="Disordered" evidence="1">
    <location>
        <begin position="50"/>
        <end position="139"/>
    </location>
</feature>
<feature type="compositionally biased region" description="Polar residues" evidence="1">
    <location>
        <begin position="66"/>
        <end position="124"/>
    </location>
</feature>
<feature type="compositionally biased region" description="Basic and acidic residues" evidence="1">
    <location>
        <begin position="427"/>
        <end position="527"/>
    </location>
</feature>
<feature type="region of interest" description="Disordered" evidence="1">
    <location>
        <begin position="237"/>
        <end position="256"/>
    </location>
</feature>